<organism evidence="2 3">
    <name type="scientific">Aristolochia fimbriata</name>
    <name type="common">White veined hardy Dutchman's pipe vine</name>
    <dbReference type="NCBI Taxonomy" id="158543"/>
    <lineage>
        <taxon>Eukaryota</taxon>
        <taxon>Viridiplantae</taxon>
        <taxon>Streptophyta</taxon>
        <taxon>Embryophyta</taxon>
        <taxon>Tracheophyta</taxon>
        <taxon>Spermatophyta</taxon>
        <taxon>Magnoliopsida</taxon>
        <taxon>Magnoliidae</taxon>
        <taxon>Piperales</taxon>
        <taxon>Aristolochiaceae</taxon>
        <taxon>Aristolochia</taxon>
    </lineage>
</organism>
<sequence length="217" mass="23952">MNGSTRPQPPRPHVGIPFLPPLRDMPRIDSVDQICNRSVRFEPPKIGAWNQTRNGSSPSVFSWWAHNQQSTINNAAAFAIQAMTHGGGPSTLHSPLRKTKKENNPGWIGIRLRDKKTEKEKTVSEFSGIRAFRRFCSVSVLPNLGRDVFGWITVNEKGRKRRGGKGRGEEGSGGKGRGEEGSGGKGRGEEGKWKKRKRRESGGKGRGGIVEEKEEEG</sequence>
<evidence type="ECO:0000313" key="3">
    <source>
        <dbReference type="Proteomes" id="UP000825729"/>
    </source>
</evidence>
<evidence type="ECO:0000313" key="2">
    <source>
        <dbReference type="EMBL" id="KAG9454937.1"/>
    </source>
</evidence>
<feature type="region of interest" description="Disordered" evidence="1">
    <location>
        <begin position="1"/>
        <end position="21"/>
    </location>
</feature>
<feature type="region of interest" description="Disordered" evidence="1">
    <location>
        <begin position="158"/>
        <end position="217"/>
    </location>
</feature>
<comment type="caution">
    <text evidence="2">The sequence shown here is derived from an EMBL/GenBank/DDBJ whole genome shotgun (WGS) entry which is preliminary data.</text>
</comment>
<reference evidence="2 3" key="1">
    <citation type="submission" date="2021-07" db="EMBL/GenBank/DDBJ databases">
        <title>The Aristolochia fimbriata genome: insights into angiosperm evolution, floral development and chemical biosynthesis.</title>
        <authorList>
            <person name="Jiao Y."/>
        </authorList>
    </citation>
    <scope>NUCLEOTIDE SEQUENCE [LARGE SCALE GENOMIC DNA]</scope>
    <source>
        <strain evidence="2">IBCAS-2021</strain>
        <tissue evidence="2">Leaf</tissue>
    </source>
</reference>
<gene>
    <name evidence="2" type="ORF">H6P81_007841</name>
</gene>
<dbReference type="AlphaFoldDB" id="A0AAV7F572"/>
<keyword evidence="3" id="KW-1185">Reference proteome</keyword>
<proteinExistence type="predicted"/>
<dbReference type="Proteomes" id="UP000825729">
    <property type="component" value="Unassembled WGS sequence"/>
</dbReference>
<name>A0AAV7F572_ARIFI</name>
<dbReference type="EMBL" id="JAINDJ010000003">
    <property type="protein sequence ID" value="KAG9454937.1"/>
    <property type="molecule type" value="Genomic_DNA"/>
</dbReference>
<evidence type="ECO:0000256" key="1">
    <source>
        <dbReference type="SAM" id="MobiDB-lite"/>
    </source>
</evidence>
<protein>
    <submittedName>
        <fullName evidence="2">Uncharacterized protein</fullName>
    </submittedName>
</protein>
<feature type="compositionally biased region" description="Basic and acidic residues" evidence="1">
    <location>
        <begin position="166"/>
        <end position="192"/>
    </location>
</feature>
<accession>A0AAV7F572</accession>